<evidence type="ECO:0000259" key="1">
    <source>
        <dbReference type="Pfam" id="PF07700"/>
    </source>
</evidence>
<organism evidence="2 3">
    <name type="scientific">Actibacterium lipolyticum</name>
    <dbReference type="NCBI Taxonomy" id="1524263"/>
    <lineage>
        <taxon>Bacteria</taxon>
        <taxon>Pseudomonadati</taxon>
        <taxon>Pseudomonadota</taxon>
        <taxon>Alphaproteobacteria</taxon>
        <taxon>Rhodobacterales</taxon>
        <taxon>Roseobacteraceae</taxon>
        <taxon>Actibacterium</taxon>
    </lineage>
</organism>
<dbReference type="GO" id="GO:0070482">
    <property type="term" value="P:response to oxygen levels"/>
    <property type="evidence" value="ECO:0007669"/>
    <property type="project" value="TreeGrafter"/>
</dbReference>
<evidence type="ECO:0000313" key="2">
    <source>
        <dbReference type="EMBL" id="SMX33196.1"/>
    </source>
</evidence>
<sequence length="195" mass="21335">MHGLINRSIQCFVHDTYGADIWAAVADASGIGPDGFEAMLSYDDALTKELLSAASSRLDKPREVVLEDLGTFLVSHTKLEPIRRLLRFGGESFVEFLHSLDDLPGRAKLAVPDLEFPELELVDDTSQTFRLICRWHFPGASHVMLGVLRAMADDYGALALLEHVGGTAFEGTIRVELLDSSFSAGRSFELAVRAG</sequence>
<proteinExistence type="predicted"/>
<dbReference type="GO" id="GO:0020037">
    <property type="term" value="F:heme binding"/>
    <property type="evidence" value="ECO:0007669"/>
    <property type="project" value="InterPro"/>
</dbReference>
<dbReference type="GO" id="GO:0008074">
    <property type="term" value="C:guanylate cyclase complex, soluble"/>
    <property type="evidence" value="ECO:0007669"/>
    <property type="project" value="TreeGrafter"/>
</dbReference>
<dbReference type="Gene3D" id="3.90.1520.10">
    <property type="entry name" value="H-NOX domain"/>
    <property type="match status" value="1"/>
</dbReference>
<reference evidence="3" key="1">
    <citation type="submission" date="2017-05" db="EMBL/GenBank/DDBJ databases">
        <authorList>
            <person name="Rodrigo-Torres L."/>
            <person name="Arahal R. D."/>
            <person name="Lucena T."/>
        </authorList>
    </citation>
    <scope>NUCLEOTIDE SEQUENCE [LARGE SCALE GENOMIC DNA]</scope>
    <source>
        <strain evidence="3">CECT 8621</strain>
    </source>
</reference>
<dbReference type="InterPro" id="IPR024096">
    <property type="entry name" value="NO_sig/Golgi_transp_ligand-bd"/>
</dbReference>
<dbReference type="GO" id="GO:0004383">
    <property type="term" value="F:guanylate cyclase activity"/>
    <property type="evidence" value="ECO:0007669"/>
    <property type="project" value="TreeGrafter"/>
</dbReference>
<dbReference type="RefSeq" id="WP_093966155.1">
    <property type="nucleotide sequence ID" value="NZ_FXYE01000001.1"/>
</dbReference>
<dbReference type="GO" id="GO:0019934">
    <property type="term" value="P:cGMP-mediated signaling"/>
    <property type="evidence" value="ECO:0007669"/>
    <property type="project" value="TreeGrafter"/>
</dbReference>
<keyword evidence="3" id="KW-1185">Reference proteome</keyword>
<dbReference type="PANTHER" id="PTHR45655:SF13">
    <property type="entry name" value="SOLUBLE GUANYLATE CYCLASE GCY-32-RELATED"/>
    <property type="match status" value="1"/>
</dbReference>
<dbReference type="AlphaFoldDB" id="A0A238JTW4"/>
<dbReference type="OrthoDB" id="981203at2"/>
<protein>
    <submittedName>
        <fullName evidence="2">Heme NO binding protein</fullName>
    </submittedName>
</protein>
<name>A0A238JTW4_9RHOB</name>
<gene>
    <name evidence="2" type="ORF">COL8621_00975</name>
</gene>
<accession>A0A238JTW4</accession>
<dbReference type="EMBL" id="FXYE01000001">
    <property type="protein sequence ID" value="SMX33196.1"/>
    <property type="molecule type" value="Genomic_DNA"/>
</dbReference>
<dbReference type="SUPFAM" id="SSF111126">
    <property type="entry name" value="Ligand-binding domain in the NO signalling and Golgi transport"/>
    <property type="match status" value="1"/>
</dbReference>
<feature type="domain" description="Heme NO-binding" evidence="1">
    <location>
        <begin position="2"/>
        <end position="155"/>
    </location>
</feature>
<dbReference type="PANTHER" id="PTHR45655">
    <property type="entry name" value="GUANYLATE CYCLASE SOLUBLE SUBUNIT BETA-2"/>
    <property type="match status" value="1"/>
</dbReference>
<evidence type="ECO:0000313" key="3">
    <source>
        <dbReference type="Proteomes" id="UP000202922"/>
    </source>
</evidence>
<dbReference type="InterPro" id="IPR038158">
    <property type="entry name" value="H-NOX_domain_sf"/>
</dbReference>
<dbReference type="Pfam" id="PF07700">
    <property type="entry name" value="HNOB"/>
    <property type="match status" value="1"/>
</dbReference>
<dbReference type="Proteomes" id="UP000202922">
    <property type="component" value="Unassembled WGS sequence"/>
</dbReference>
<dbReference type="InterPro" id="IPR011644">
    <property type="entry name" value="Heme_NO-bd"/>
</dbReference>